<protein>
    <recommendedName>
        <fullName evidence="4">Glutamate--cysteine ligase</fullName>
    </recommendedName>
</protein>
<dbReference type="InterPro" id="IPR050141">
    <property type="entry name" value="GCL_type2/YbdK_subfam"/>
</dbReference>
<dbReference type="PIRSF" id="PIRSF012666">
    <property type="entry name" value="UCP012666"/>
    <property type="match status" value="1"/>
</dbReference>
<dbReference type="PANTHER" id="PTHR36510:SF3">
    <property type="entry name" value="CONSERVED PROTEIN"/>
    <property type="match status" value="1"/>
</dbReference>
<name>A0A7R7DWP6_9ACTN</name>
<keyword evidence="3" id="KW-1185">Reference proteome</keyword>
<dbReference type="AlphaFoldDB" id="A0A7R7DWP6"/>
<evidence type="ECO:0000256" key="1">
    <source>
        <dbReference type="ARBA" id="ARBA00048819"/>
    </source>
</evidence>
<dbReference type="KEGG" id="atl:Athai_62650"/>
<dbReference type="InterPro" id="IPR014746">
    <property type="entry name" value="Gln_synth/guanido_kin_cat_dom"/>
</dbReference>
<comment type="catalytic activity">
    <reaction evidence="1">
        <text>L-cysteine + L-glutamate + ATP = gamma-L-glutamyl-L-cysteine + ADP + phosphate + H(+)</text>
        <dbReference type="Rhea" id="RHEA:13285"/>
        <dbReference type="ChEBI" id="CHEBI:15378"/>
        <dbReference type="ChEBI" id="CHEBI:29985"/>
        <dbReference type="ChEBI" id="CHEBI:30616"/>
        <dbReference type="ChEBI" id="CHEBI:35235"/>
        <dbReference type="ChEBI" id="CHEBI:43474"/>
        <dbReference type="ChEBI" id="CHEBI:58173"/>
        <dbReference type="ChEBI" id="CHEBI:456216"/>
        <dbReference type="EC" id="6.3.2.2"/>
    </reaction>
</comment>
<dbReference type="RefSeq" id="WP_203964749.1">
    <property type="nucleotide sequence ID" value="NZ_AP023355.1"/>
</dbReference>
<dbReference type="GO" id="GO:0016879">
    <property type="term" value="F:ligase activity, forming carbon-nitrogen bonds"/>
    <property type="evidence" value="ECO:0007669"/>
    <property type="project" value="TreeGrafter"/>
</dbReference>
<sequence>MGKQFDTHTFTRQDRQHYREKVRRCLDVFALMLNDFAFDSDKPLTGLEVEISLVDDDANPAMVNADVLARVDDPMLQPELGRFNMELNVAPRLIAGDGFDDYRRDISGRLARAEQSASEIGAHLCLVGTLPTLREEQTGTEALSRGERYHQLNQQIIQARGEDLSIDIRGLERLTTMTDSIVPEAACTSLQFHLQVAPDAFADTWNAAQAVAGVQCALGANSPYLFGRELWAETRIALFEQATDTRPAELKAQGVRPRVWFGERWITSIFDLFEENVRYFPPLLPILDDEDPEHVLAAGGVPKLGELRLHNGTVYRWNRPVYDIMNGRPHLRVENRVLPSGPTVADMVANAAFFYGVVRQLCEQDRPIWTQMTFSSAEENFHTAARDGIESRLLWPALGEVSATELVLRHLLPLAYQGLDEFGVDPAVRDRLLGIIEGRCRTGLNGAQWQAETVAKLEDDRQLDRQQALSAMLQRYCEHMRGGEPVHTWPIG</sequence>
<dbReference type="PANTHER" id="PTHR36510">
    <property type="entry name" value="GLUTAMATE--CYSTEINE LIGASE 2-RELATED"/>
    <property type="match status" value="1"/>
</dbReference>
<evidence type="ECO:0008006" key="4">
    <source>
        <dbReference type="Google" id="ProtNLM"/>
    </source>
</evidence>
<dbReference type="InterPro" id="IPR016602">
    <property type="entry name" value="UCP012666"/>
</dbReference>
<dbReference type="EMBL" id="AP023355">
    <property type="protein sequence ID" value="BCJ38762.1"/>
    <property type="molecule type" value="Genomic_DNA"/>
</dbReference>
<accession>A0A7R7DWP6</accession>
<dbReference type="Proteomes" id="UP000611640">
    <property type="component" value="Chromosome"/>
</dbReference>
<dbReference type="Pfam" id="PF04107">
    <property type="entry name" value="GCS2"/>
    <property type="match status" value="1"/>
</dbReference>
<organism evidence="2 3">
    <name type="scientific">Actinocatenispora thailandica</name>
    <dbReference type="NCBI Taxonomy" id="227318"/>
    <lineage>
        <taxon>Bacteria</taxon>
        <taxon>Bacillati</taxon>
        <taxon>Actinomycetota</taxon>
        <taxon>Actinomycetes</taxon>
        <taxon>Micromonosporales</taxon>
        <taxon>Micromonosporaceae</taxon>
        <taxon>Actinocatenispora</taxon>
    </lineage>
</organism>
<dbReference type="Gene3D" id="3.30.590.20">
    <property type="match status" value="1"/>
</dbReference>
<evidence type="ECO:0000313" key="3">
    <source>
        <dbReference type="Proteomes" id="UP000611640"/>
    </source>
</evidence>
<evidence type="ECO:0000313" key="2">
    <source>
        <dbReference type="EMBL" id="BCJ38762.1"/>
    </source>
</evidence>
<dbReference type="SUPFAM" id="SSF55931">
    <property type="entry name" value="Glutamine synthetase/guanido kinase"/>
    <property type="match status" value="1"/>
</dbReference>
<proteinExistence type="predicted"/>
<gene>
    <name evidence="2" type="ORF">Athai_62650</name>
</gene>
<dbReference type="InterPro" id="IPR006336">
    <property type="entry name" value="GCS2"/>
</dbReference>
<reference evidence="2 3" key="1">
    <citation type="submission" date="2020-08" db="EMBL/GenBank/DDBJ databases">
        <title>Whole genome shotgun sequence of Actinocatenispora thailandica NBRC 105041.</title>
        <authorList>
            <person name="Komaki H."/>
            <person name="Tamura T."/>
        </authorList>
    </citation>
    <scope>NUCLEOTIDE SEQUENCE [LARGE SCALE GENOMIC DNA]</scope>
    <source>
        <strain evidence="2 3">NBRC 105041</strain>
    </source>
</reference>